<dbReference type="Proteomes" id="UP000587586">
    <property type="component" value="Unassembled WGS sequence"/>
</dbReference>
<dbReference type="GO" id="GO:0015666">
    <property type="term" value="F:restriction endodeoxyribonuclease activity"/>
    <property type="evidence" value="ECO:0007669"/>
    <property type="project" value="TreeGrafter"/>
</dbReference>
<dbReference type="SUPFAM" id="SSF52980">
    <property type="entry name" value="Restriction endonuclease-like"/>
    <property type="match status" value="1"/>
</dbReference>
<dbReference type="AlphaFoldDB" id="A0A6V8N6P1"/>
<dbReference type="Gene3D" id="3.40.1350.10">
    <property type="match status" value="1"/>
</dbReference>
<dbReference type="GO" id="GO:0009307">
    <property type="term" value="P:DNA restriction-modification system"/>
    <property type="evidence" value="ECO:0007669"/>
    <property type="project" value="InterPro"/>
</dbReference>
<reference evidence="3" key="1">
    <citation type="submission" date="2020-06" db="EMBL/GenBank/DDBJ databases">
        <title>Draft genomic sequecing of Geomonas sp. Red745.</title>
        <authorList>
            <person name="Itoh H."/>
            <person name="Xu Z.X."/>
            <person name="Ushijima N."/>
            <person name="Masuda Y."/>
            <person name="Shiratori Y."/>
            <person name="Senoo K."/>
        </authorList>
    </citation>
    <scope>NUCLEOTIDE SEQUENCE [LARGE SCALE GENOMIC DNA]</scope>
    <source>
        <strain evidence="3">Red745</strain>
    </source>
</reference>
<comment type="caution">
    <text evidence="2">The sequence shown here is derived from an EMBL/GenBank/DDBJ whole genome shotgun (WGS) entry which is preliminary data.</text>
</comment>
<evidence type="ECO:0000313" key="2">
    <source>
        <dbReference type="EMBL" id="GFO67223.1"/>
    </source>
</evidence>
<dbReference type="InterPro" id="IPR007560">
    <property type="entry name" value="Restrct_endonuc_IV_Mrr"/>
</dbReference>
<dbReference type="EMBL" id="BLXZ01000002">
    <property type="protein sequence ID" value="GFO67223.1"/>
    <property type="molecule type" value="Genomic_DNA"/>
</dbReference>
<dbReference type="RefSeq" id="WP_183359777.1">
    <property type="nucleotide sequence ID" value="NZ_BLXZ01000002.1"/>
</dbReference>
<dbReference type="InterPro" id="IPR052906">
    <property type="entry name" value="Type_IV_Methyl-Rstrct_Enzyme"/>
</dbReference>
<sequence length="349" mass="40252">MKKNDPKISPWLNHYYMSAIARITALLRAVWYLSLTGDLKYSSFGSKYKKYFRTLIAEIEPTNVINFGILFDSVNNELLQRGEISYDEVCNNEGLINDICKKLATKTLDDYQIDNIFGSSNFKNLKLLIEDGMSYDDVISMLYDIELALDIDVKFKYHSKEEFKAERIKACQDAFSAWKNRSILHTPSLVSSVKTINQEYIAWLKKHPDQLPNISWEAFEKLIAEIFSSYGFQVDIIAKQRGMSGDIIAIKTDEVGVTRKYLIECKCYNDTRHIGIAIVNEVIGAAMRAKTDYAMLVTTSSFTKNVFDRTNEIKSVRLELREGREIKDWLLSYKQKDDGELWLPVGWDI</sequence>
<accession>A0A6V8N6P1</accession>
<dbReference type="InterPro" id="IPR011335">
    <property type="entry name" value="Restrct_endonuc-II-like"/>
</dbReference>
<name>A0A6V8N6P1_9BACT</name>
<protein>
    <recommendedName>
        <fullName evidence="1">Restriction endonuclease type IV Mrr domain-containing protein</fullName>
    </recommendedName>
</protein>
<organism evidence="2 3">
    <name type="scientific">Geomonas limicola</name>
    <dbReference type="NCBI Taxonomy" id="2740186"/>
    <lineage>
        <taxon>Bacteria</taxon>
        <taxon>Pseudomonadati</taxon>
        <taxon>Thermodesulfobacteriota</taxon>
        <taxon>Desulfuromonadia</taxon>
        <taxon>Geobacterales</taxon>
        <taxon>Geobacteraceae</taxon>
        <taxon>Geomonas</taxon>
    </lineage>
</organism>
<feature type="domain" description="Restriction endonuclease type IV Mrr" evidence="1">
    <location>
        <begin position="213"/>
        <end position="330"/>
    </location>
</feature>
<dbReference type="PANTHER" id="PTHR30015:SF7">
    <property type="entry name" value="TYPE IV METHYL-DIRECTED RESTRICTION ENZYME ECOKMRR"/>
    <property type="match status" value="1"/>
</dbReference>
<evidence type="ECO:0000259" key="1">
    <source>
        <dbReference type="Pfam" id="PF04471"/>
    </source>
</evidence>
<dbReference type="InterPro" id="IPR011856">
    <property type="entry name" value="tRNA_endonuc-like_dom_sf"/>
</dbReference>
<dbReference type="Pfam" id="PF04471">
    <property type="entry name" value="Mrr_cat"/>
    <property type="match status" value="1"/>
</dbReference>
<proteinExistence type="predicted"/>
<dbReference type="PANTHER" id="PTHR30015">
    <property type="entry name" value="MRR RESTRICTION SYSTEM PROTEIN"/>
    <property type="match status" value="1"/>
</dbReference>
<dbReference type="GO" id="GO:0003677">
    <property type="term" value="F:DNA binding"/>
    <property type="evidence" value="ECO:0007669"/>
    <property type="project" value="InterPro"/>
</dbReference>
<gene>
    <name evidence="2" type="ORF">GMLC_08020</name>
</gene>
<keyword evidence="3" id="KW-1185">Reference proteome</keyword>
<evidence type="ECO:0000313" key="3">
    <source>
        <dbReference type="Proteomes" id="UP000587586"/>
    </source>
</evidence>